<gene>
    <name evidence="2" type="ORF">K6978_06625</name>
    <name evidence="1" type="ORF">XcuCFBP2542_10665</name>
</gene>
<reference evidence="2 4" key="2">
    <citation type="submission" date="2021-08" db="EMBL/GenBank/DDBJ databases">
        <title>Genome sequences of Xanthomonas cucurbitae isolates from 5 Midwestern US states.</title>
        <authorList>
            <person name="Hind S.R."/>
        </authorList>
    </citation>
    <scope>NUCLEOTIDE SEQUENCE [LARGE SCALE GENOMIC DNA]</scope>
    <source>
        <strain evidence="2 4">OH_261</strain>
    </source>
</reference>
<name>A0A2S7DRA4_9XANT</name>
<dbReference type="RefSeq" id="WP_104603560.1">
    <property type="nucleotide sequence ID" value="NZ_CP033326.1"/>
</dbReference>
<evidence type="ECO:0000313" key="1">
    <source>
        <dbReference type="EMBL" id="PPU76310.1"/>
    </source>
</evidence>
<protein>
    <submittedName>
        <fullName evidence="1">Uncharacterized protein</fullName>
    </submittedName>
</protein>
<proteinExistence type="predicted"/>
<dbReference type="OrthoDB" id="5998958at2"/>
<dbReference type="AlphaFoldDB" id="A0A2S7DRA4"/>
<sequence>MHNDSAGNNAPSDSSLLEGLFQFAIAGDTHSPDFAQLNETVYRRLQQAYGATSGASLATEQDRSAA</sequence>
<accession>A0A2S7DRA4</accession>
<keyword evidence="4" id="KW-1185">Reference proteome</keyword>
<dbReference type="EMBL" id="MDED01000017">
    <property type="protein sequence ID" value="PPU76310.1"/>
    <property type="molecule type" value="Genomic_DNA"/>
</dbReference>
<evidence type="ECO:0000313" key="3">
    <source>
        <dbReference type="Proteomes" id="UP000239561"/>
    </source>
</evidence>
<evidence type="ECO:0000313" key="2">
    <source>
        <dbReference type="EMBL" id="WDM72812.1"/>
    </source>
</evidence>
<evidence type="ECO:0000313" key="4">
    <source>
        <dbReference type="Proteomes" id="UP001214201"/>
    </source>
</evidence>
<dbReference type="EMBL" id="CP082214">
    <property type="protein sequence ID" value="WDM72812.1"/>
    <property type="molecule type" value="Genomic_DNA"/>
</dbReference>
<organism evidence="1 3">
    <name type="scientific">Xanthomonas cucurbitae</name>
    <dbReference type="NCBI Taxonomy" id="56453"/>
    <lineage>
        <taxon>Bacteria</taxon>
        <taxon>Pseudomonadati</taxon>
        <taxon>Pseudomonadota</taxon>
        <taxon>Gammaproteobacteria</taxon>
        <taxon>Lysobacterales</taxon>
        <taxon>Lysobacteraceae</taxon>
        <taxon>Xanthomonas</taxon>
    </lineage>
</organism>
<dbReference type="Proteomes" id="UP001214201">
    <property type="component" value="Chromosome"/>
</dbReference>
<dbReference type="Proteomes" id="UP000239561">
    <property type="component" value="Unassembled WGS sequence"/>
</dbReference>
<reference evidence="1 3" key="1">
    <citation type="submission" date="2016-08" db="EMBL/GenBank/DDBJ databases">
        <authorList>
            <person name="Seilhamer J.J."/>
        </authorList>
    </citation>
    <scope>NUCLEOTIDE SEQUENCE [LARGE SCALE GENOMIC DNA]</scope>
    <source>
        <strain evidence="1 3">CFBP2542</strain>
    </source>
</reference>